<dbReference type="RefSeq" id="WP_186917923.1">
    <property type="nucleotide sequence ID" value="NZ_JACOFZ010000012.1"/>
</dbReference>
<protein>
    <recommendedName>
        <fullName evidence="4">Lipoprotein</fullName>
    </recommendedName>
</protein>
<dbReference type="Proteomes" id="UP000627446">
    <property type="component" value="Unassembled WGS sequence"/>
</dbReference>
<sequence>MQNKFKSSFSLVIALVCFYISSACLASDNTSKPSDLIRKIEGVYKHRFGNGLVSGEKYQSEDIVEIVSYSEDAIYFRASLQFYNGHTCGISGIAKFSNDAFVYQSDKYQTEQKVCTLKISSNNGSLNLTDRINAESSSSCSAYCGARGSLANYDISLAKKRNIRYMPLILKSRQYVEAVEEYQKENGK</sequence>
<feature type="signal peptide" evidence="1">
    <location>
        <begin position="1"/>
        <end position="26"/>
    </location>
</feature>
<accession>A0A923HV58</accession>
<keyword evidence="3" id="KW-1185">Reference proteome</keyword>
<evidence type="ECO:0000256" key="1">
    <source>
        <dbReference type="SAM" id="SignalP"/>
    </source>
</evidence>
<dbReference type="PROSITE" id="PS51257">
    <property type="entry name" value="PROKAR_LIPOPROTEIN"/>
    <property type="match status" value="1"/>
</dbReference>
<evidence type="ECO:0008006" key="4">
    <source>
        <dbReference type="Google" id="ProtNLM"/>
    </source>
</evidence>
<gene>
    <name evidence="2" type="ORF">H8K36_17890</name>
</gene>
<proteinExistence type="predicted"/>
<reference evidence="2" key="1">
    <citation type="submission" date="2020-08" db="EMBL/GenBank/DDBJ databases">
        <title>Novel species isolated from subtropical streams in China.</title>
        <authorList>
            <person name="Lu H."/>
        </authorList>
    </citation>
    <scope>NUCLEOTIDE SEQUENCE</scope>
    <source>
        <strain evidence="2">LX22W</strain>
    </source>
</reference>
<dbReference type="AlphaFoldDB" id="A0A923HV58"/>
<name>A0A923HV58_9BURK</name>
<dbReference type="EMBL" id="JACOFZ010000012">
    <property type="protein sequence ID" value="MBC3883267.1"/>
    <property type="molecule type" value="Genomic_DNA"/>
</dbReference>
<evidence type="ECO:0000313" key="3">
    <source>
        <dbReference type="Proteomes" id="UP000627446"/>
    </source>
</evidence>
<keyword evidence="1" id="KW-0732">Signal</keyword>
<evidence type="ECO:0000313" key="2">
    <source>
        <dbReference type="EMBL" id="MBC3883267.1"/>
    </source>
</evidence>
<organism evidence="2 3">
    <name type="scientific">Undibacterium nitidum</name>
    <dbReference type="NCBI Taxonomy" id="2762298"/>
    <lineage>
        <taxon>Bacteria</taxon>
        <taxon>Pseudomonadati</taxon>
        <taxon>Pseudomonadota</taxon>
        <taxon>Betaproteobacteria</taxon>
        <taxon>Burkholderiales</taxon>
        <taxon>Oxalobacteraceae</taxon>
        <taxon>Undibacterium</taxon>
    </lineage>
</organism>
<feature type="chain" id="PRO_5037066712" description="Lipoprotein" evidence="1">
    <location>
        <begin position="27"/>
        <end position="188"/>
    </location>
</feature>
<comment type="caution">
    <text evidence="2">The sequence shown here is derived from an EMBL/GenBank/DDBJ whole genome shotgun (WGS) entry which is preliminary data.</text>
</comment>